<feature type="signal peptide" evidence="7">
    <location>
        <begin position="1"/>
        <end position="18"/>
    </location>
</feature>
<comment type="subcellular location">
    <subcellularLocation>
        <location evidence="1">Secreted</location>
        <location evidence="1">Cell wall</location>
    </subcellularLocation>
</comment>
<dbReference type="Proteomes" id="UP000275385">
    <property type="component" value="Unassembled WGS sequence"/>
</dbReference>
<keyword evidence="3" id="KW-0964">Secreted</keyword>
<dbReference type="InterPro" id="IPR036941">
    <property type="entry name" value="Rcpt_L-dom_sf"/>
</dbReference>
<dbReference type="EMBL" id="QVQW01000001">
    <property type="protein sequence ID" value="RKU49593.1"/>
    <property type="molecule type" value="Genomic_DNA"/>
</dbReference>
<dbReference type="STRING" id="177199.A0A420YNX3"/>
<name>A0A420YNX3_9PEZI</name>
<dbReference type="GO" id="GO:0009277">
    <property type="term" value="C:fungal-type cell wall"/>
    <property type="evidence" value="ECO:0007669"/>
    <property type="project" value="TreeGrafter"/>
</dbReference>
<keyword evidence="4 7" id="KW-0732">Signal</keyword>
<evidence type="ECO:0000256" key="4">
    <source>
        <dbReference type="ARBA" id="ARBA00022729"/>
    </source>
</evidence>
<dbReference type="Gene3D" id="3.80.20.20">
    <property type="entry name" value="Receptor L-domain"/>
    <property type="match status" value="1"/>
</dbReference>
<dbReference type="PANTHER" id="PTHR31018:SF3">
    <property type="entry name" value="RECEPTOR PROTEIN-TYROSINE KINASE"/>
    <property type="match status" value="1"/>
</dbReference>
<protein>
    <submittedName>
        <fullName evidence="8">Uncharacterized protein</fullName>
    </submittedName>
</protein>
<dbReference type="GO" id="GO:0031505">
    <property type="term" value="P:fungal-type cell wall organization"/>
    <property type="evidence" value="ECO:0007669"/>
    <property type="project" value="TreeGrafter"/>
</dbReference>
<reference evidence="8 9" key="1">
    <citation type="submission" date="2018-08" db="EMBL/GenBank/DDBJ databases">
        <title>Draft genome of the lignicolous fungus Coniochaeta pulveracea.</title>
        <authorList>
            <person name="Borstlap C.J."/>
            <person name="De Witt R.N."/>
            <person name="Botha A."/>
            <person name="Volschenk H."/>
        </authorList>
    </citation>
    <scope>NUCLEOTIDE SEQUENCE [LARGE SCALE GENOMIC DNA]</scope>
    <source>
        <strain evidence="8 9">CAB683</strain>
    </source>
</reference>
<evidence type="ECO:0000256" key="2">
    <source>
        <dbReference type="ARBA" id="ARBA00022512"/>
    </source>
</evidence>
<accession>A0A420YNX3</accession>
<evidence type="ECO:0000256" key="6">
    <source>
        <dbReference type="SAM" id="MobiDB-lite"/>
    </source>
</evidence>
<keyword evidence="9" id="KW-1185">Reference proteome</keyword>
<dbReference type="Pfam" id="PF12454">
    <property type="entry name" value="Ecm33"/>
    <property type="match status" value="1"/>
</dbReference>
<sequence>MFAKYLIPAVAVLGAVSAQSSCKQTQVEINSTADAQTIGSSCTTFTGNIVIGKGASGSIDLGSLAQIKGDLIAEDNEHLTGLTGGSLNAISGTFQLHNLIGLSTLQFEKLKSVGSIDWATLSQLDTLTFGTPGIQSAKSIVIGDTFLSSLEGIDVTSLDVLNINNCHRLQTLDLPLANLSTTFDLQANGASNNLNVTLSSLKWIANMSVQDTQQFLVPSLETVNGSLRFDKNLFTTFTAPNLTSVQSGDISFVSNNKLTNLSFPQLTTMGGGLLIANNTQLDEVDGFNKLKTVGGAIKLRGNFTDVSFDALNDVKGAFDLSSTNDISKVCDKFQELSSSKQGGGGQIQGVYHCQSNNSLANSDTGGNTSSTGTTGGGSGSSSGSDDSAASGLVANFAMISLAVVGGLVALL</sequence>
<keyword evidence="2" id="KW-0134">Cell wall</keyword>
<dbReference type="OrthoDB" id="536881at2759"/>
<feature type="region of interest" description="Disordered" evidence="6">
    <location>
        <begin position="361"/>
        <end position="384"/>
    </location>
</feature>
<dbReference type="InterPro" id="IPR051648">
    <property type="entry name" value="CWI-Assembly_Regulator"/>
</dbReference>
<dbReference type="PANTHER" id="PTHR31018">
    <property type="entry name" value="SPORULATION-SPECIFIC PROTEIN-RELATED"/>
    <property type="match status" value="1"/>
</dbReference>
<dbReference type="GO" id="GO:0005886">
    <property type="term" value="C:plasma membrane"/>
    <property type="evidence" value="ECO:0007669"/>
    <property type="project" value="TreeGrafter"/>
</dbReference>
<comment type="caution">
    <text evidence="8">The sequence shown here is derived from an EMBL/GenBank/DDBJ whole genome shotgun (WGS) entry which is preliminary data.</text>
</comment>
<evidence type="ECO:0000256" key="3">
    <source>
        <dbReference type="ARBA" id="ARBA00022525"/>
    </source>
</evidence>
<keyword evidence="5" id="KW-0325">Glycoprotein</keyword>
<dbReference type="GO" id="GO:0009986">
    <property type="term" value="C:cell surface"/>
    <property type="evidence" value="ECO:0007669"/>
    <property type="project" value="TreeGrafter"/>
</dbReference>
<evidence type="ECO:0000313" key="8">
    <source>
        <dbReference type="EMBL" id="RKU49593.1"/>
    </source>
</evidence>
<evidence type="ECO:0000256" key="7">
    <source>
        <dbReference type="SAM" id="SignalP"/>
    </source>
</evidence>
<proteinExistence type="predicted"/>
<evidence type="ECO:0000256" key="1">
    <source>
        <dbReference type="ARBA" id="ARBA00004191"/>
    </source>
</evidence>
<organism evidence="8 9">
    <name type="scientific">Coniochaeta pulveracea</name>
    <dbReference type="NCBI Taxonomy" id="177199"/>
    <lineage>
        <taxon>Eukaryota</taxon>
        <taxon>Fungi</taxon>
        <taxon>Dikarya</taxon>
        <taxon>Ascomycota</taxon>
        <taxon>Pezizomycotina</taxon>
        <taxon>Sordariomycetes</taxon>
        <taxon>Sordariomycetidae</taxon>
        <taxon>Coniochaetales</taxon>
        <taxon>Coniochaetaceae</taxon>
        <taxon>Coniochaeta</taxon>
    </lineage>
</organism>
<dbReference type="SUPFAM" id="SSF52058">
    <property type="entry name" value="L domain-like"/>
    <property type="match status" value="2"/>
</dbReference>
<evidence type="ECO:0000256" key="5">
    <source>
        <dbReference type="ARBA" id="ARBA00023180"/>
    </source>
</evidence>
<feature type="compositionally biased region" description="Low complexity" evidence="6">
    <location>
        <begin position="361"/>
        <end position="372"/>
    </location>
</feature>
<evidence type="ECO:0000313" key="9">
    <source>
        <dbReference type="Proteomes" id="UP000275385"/>
    </source>
</evidence>
<gene>
    <name evidence="8" type="ORF">DL546_009471</name>
</gene>
<feature type="chain" id="PRO_5019141503" evidence="7">
    <location>
        <begin position="19"/>
        <end position="411"/>
    </location>
</feature>
<dbReference type="AlphaFoldDB" id="A0A420YNX3"/>